<name>A0A1J7BHJ2_9ACTN</name>
<dbReference type="STRING" id="1428644.BIV57_07765"/>
<evidence type="ECO:0008006" key="3">
    <source>
        <dbReference type="Google" id="ProtNLM"/>
    </source>
</evidence>
<sequence>MGDQGEEQAARRERAAEREAAARTVLERLGLLERWRPHGDPLLVGSVALGLVVEADIDLEIYSDAPSIAAGFAAVAPCAELPGVRRLRFTNTLDLDDPGLYWRLDVEHGGETWKVDMWSLARDYPGPRAAELVGPLREAFTAETRDAVLAVKEAAADRGEALPGVWVYRAVLEGGVRDWDGFAAWRRSVDTTALTDWRP</sequence>
<comment type="caution">
    <text evidence="1">The sequence shown here is derived from an EMBL/GenBank/DDBJ whole genome shotgun (WGS) entry which is preliminary data.</text>
</comment>
<dbReference type="EMBL" id="MLCF01000032">
    <property type="protein sequence ID" value="OIV38053.1"/>
    <property type="molecule type" value="Genomic_DNA"/>
</dbReference>
<proteinExistence type="predicted"/>
<keyword evidence="2" id="KW-1185">Reference proteome</keyword>
<accession>A0A1J7BHJ2</accession>
<reference evidence="1 2" key="1">
    <citation type="submission" date="2016-10" db="EMBL/GenBank/DDBJ databases">
        <title>Genome sequence of Streptomyces gilvigriseus MUSC 26.</title>
        <authorList>
            <person name="Lee L.-H."/>
            <person name="Ser H.-L."/>
        </authorList>
    </citation>
    <scope>NUCLEOTIDE SEQUENCE [LARGE SCALE GENOMIC DNA]</scope>
    <source>
        <strain evidence="1 2">MUSC 26</strain>
    </source>
</reference>
<gene>
    <name evidence="1" type="ORF">BIV57_07765</name>
</gene>
<dbReference type="AlphaFoldDB" id="A0A1J7BHJ2"/>
<evidence type="ECO:0000313" key="1">
    <source>
        <dbReference type="EMBL" id="OIV38053.1"/>
    </source>
</evidence>
<dbReference type="OrthoDB" id="7946528at2"/>
<dbReference type="RefSeq" id="WP_071655970.1">
    <property type="nucleotide sequence ID" value="NZ_MLCF01000032.1"/>
</dbReference>
<protein>
    <recommendedName>
        <fullName evidence="3">Polymerase nucleotidyl transferase domain-containing protein</fullName>
    </recommendedName>
</protein>
<organism evidence="1 2">
    <name type="scientific">Mangrovactinospora gilvigrisea</name>
    <dbReference type="NCBI Taxonomy" id="1428644"/>
    <lineage>
        <taxon>Bacteria</taxon>
        <taxon>Bacillati</taxon>
        <taxon>Actinomycetota</taxon>
        <taxon>Actinomycetes</taxon>
        <taxon>Kitasatosporales</taxon>
        <taxon>Streptomycetaceae</taxon>
        <taxon>Mangrovactinospora</taxon>
    </lineage>
</organism>
<evidence type="ECO:0000313" key="2">
    <source>
        <dbReference type="Proteomes" id="UP000243342"/>
    </source>
</evidence>
<dbReference type="Proteomes" id="UP000243342">
    <property type="component" value="Unassembled WGS sequence"/>
</dbReference>